<dbReference type="InterPro" id="IPR043129">
    <property type="entry name" value="ATPase_NBD"/>
</dbReference>
<dbReference type="GO" id="GO:0019262">
    <property type="term" value="P:N-acetylneuraminate catabolic process"/>
    <property type="evidence" value="ECO:0007669"/>
    <property type="project" value="TreeGrafter"/>
</dbReference>
<gene>
    <name evidence="1" type="ORF">SAMN04488050_108234</name>
</gene>
<dbReference type="CDD" id="cd23763">
    <property type="entry name" value="ASKHA_ATPase_ROK"/>
    <property type="match status" value="1"/>
</dbReference>
<dbReference type="PANTHER" id="PTHR18964">
    <property type="entry name" value="ROK (REPRESSOR, ORF, KINASE) FAMILY"/>
    <property type="match status" value="1"/>
</dbReference>
<dbReference type="STRING" id="311180.SAMN04488050_108234"/>
<dbReference type="GO" id="GO:0009384">
    <property type="term" value="F:N-acylmannosamine kinase activity"/>
    <property type="evidence" value="ECO:0007669"/>
    <property type="project" value="TreeGrafter"/>
</dbReference>
<dbReference type="Proteomes" id="UP000199392">
    <property type="component" value="Unassembled WGS sequence"/>
</dbReference>
<keyword evidence="1" id="KW-0808">Transferase</keyword>
<evidence type="ECO:0000313" key="2">
    <source>
        <dbReference type="Proteomes" id="UP000199392"/>
    </source>
</evidence>
<name>A0A1I6UPI7_9RHOB</name>
<sequence length="355" mass="38609">MLSAVWQDPEQTRASLTARMELTQQSVHRLLSTLHEDGMILFGPLVPPKRKGKPSPRLLLNPRFGCALGVSLDTDRVGVACMDFAGGHVTRQFSIAGDSVEAVLNRIDEAFDALLAQARFRREDAVGVGCAIAGYLMKNGRYNPPEPLKHWSEVDLARRVSERFRLPCWTDNNANTAALCEAMFGLGRSYRNLVYLSFNYGFGAGIISEGDLLHGAFGNAGEIGMIFTPEEAESRPALGLLLAHLRRAGHDVRSIEEIGAAIGRVPDEVAVWADRVAPQLNRVINAVTAVADPECIVFGGQIPRPLAQAFIDRAEFFARPRHGHINPLPELEISTLGGETPAVGAACLPLRALLF</sequence>
<dbReference type="InterPro" id="IPR036390">
    <property type="entry name" value="WH_DNA-bd_sf"/>
</dbReference>
<dbReference type="SUPFAM" id="SSF53067">
    <property type="entry name" value="Actin-like ATPase domain"/>
    <property type="match status" value="1"/>
</dbReference>
<keyword evidence="1" id="KW-0418">Kinase</keyword>
<keyword evidence="2" id="KW-1185">Reference proteome</keyword>
<proteinExistence type="predicted"/>
<dbReference type="SUPFAM" id="SSF46785">
    <property type="entry name" value="Winged helix' DNA-binding domain"/>
    <property type="match status" value="1"/>
</dbReference>
<reference evidence="2" key="1">
    <citation type="submission" date="2016-10" db="EMBL/GenBank/DDBJ databases">
        <authorList>
            <person name="Varghese N."/>
            <person name="Submissions S."/>
        </authorList>
    </citation>
    <scope>NUCLEOTIDE SEQUENCE [LARGE SCALE GENOMIC DNA]</scope>
    <source>
        <strain evidence="2">DSM 26894</strain>
    </source>
</reference>
<dbReference type="Pfam" id="PF00480">
    <property type="entry name" value="ROK"/>
    <property type="match status" value="1"/>
</dbReference>
<dbReference type="EMBL" id="FOZW01000008">
    <property type="protein sequence ID" value="SFT03350.1"/>
    <property type="molecule type" value="Genomic_DNA"/>
</dbReference>
<organism evidence="1 2">
    <name type="scientific">Alloyangia pacifica</name>
    <dbReference type="NCBI Taxonomy" id="311180"/>
    <lineage>
        <taxon>Bacteria</taxon>
        <taxon>Pseudomonadati</taxon>
        <taxon>Pseudomonadota</taxon>
        <taxon>Alphaproteobacteria</taxon>
        <taxon>Rhodobacterales</taxon>
        <taxon>Roseobacteraceae</taxon>
        <taxon>Alloyangia</taxon>
    </lineage>
</organism>
<dbReference type="InterPro" id="IPR000600">
    <property type="entry name" value="ROK"/>
</dbReference>
<dbReference type="Gene3D" id="1.10.10.10">
    <property type="entry name" value="Winged helix-like DNA-binding domain superfamily/Winged helix DNA-binding domain"/>
    <property type="match status" value="1"/>
</dbReference>
<dbReference type="PANTHER" id="PTHR18964:SF169">
    <property type="entry name" value="N-ACETYLMANNOSAMINE KINASE"/>
    <property type="match status" value="1"/>
</dbReference>
<dbReference type="Gene3D" id="3.30.420.40">
    <property type="match status" value="2"/>
</dbReference>
<evidence type="ECO:0000313" key="1">
    <source>
        <dbReference type="EMBL" id="SFT03350.1"/>
    </source>
</evidence>
<accession>A0A1I6UPI7</accession>
<dbReference type="InterPro" id="IPR036388">
    <property type="entry name" value="WH-like_DNA-bd_sf"/>
</dbReference>
<dbReference type="AlphaFoldDB" id="A0A1I6UPI7"/>
<protein>
    <submittedName>
        <fullName evidence="1">Sugar kinase of the NBD/HSP70 family, may contain an N-terminal HTH domain</fullName>
    </submittedName>
</protein>